<dbReference type="EMBL" id="WUAV01000001">
    <property type="protein sequence ID" value="KAF1768916.1"/>
    <property type="molecule type" value="Genomic_DNA"/>
</dbReference>
<gene>
    <name evidence="1" type="ORF">GCK72_000729</name>
    <name evidence="2" type="ORF">GCK72_000742</name>
</gene>
<name>A0A6A5HQG6_CAERE</name>
<dbReference type="GeneID" id="78773157"/>
<dbReference type="PANTHER" id="PTHR21503:SF8">
    <property type="entry name" value="F-BOX ASSOCIATED DOMAIN-CONTAINING PROTEIN-RELATED"/>
    <property type="match status" value="1"/>
</dbReference>
<organism evidence="1 3">
    <name type="scientific">Caenorhabditis remanei</name>
    <name type="common">Caenorhabditis vulgaris</name>
    <dbReference type="NCBI Taxonomy" id="31234"/>
    <lineage>
        <taxon>Eukaryota</taxon>
        <taxon>Metazoa</taxon>
        <taxon>Ecdysozoa</taxon>
        <taxon>Nematoda</taxon>
        <taxon>Chromadorea</taxon>
        <taxon>Rhabditida</taxon>
        <taxon>Rhabditina</taxon>
        <taxon>Rhabditomorpha</taxon>
        <taxon>Rhabditoidea</taxon>
        <taxon>Rhabditidae</taxon>
        <taxon>Peloderinae</taxon>
        <taxon>Caenorhabditis</taxon>
    </lineage>
</organism>
<dbReference type="PANTHER" id="PTHR21503">
    <property type="entry name" value="F-BOX-CONTAINING HYPOTHETICAL PROTEIN C.ELEGANS"/>
    <property type="match status" value="1"/>
</dbReference>
<protein>
    <recommendedName>
        <fullName evidence="4">F-box associated domain-containing protein</fullName>
    </recommendedName>
</protein>
<dbReference type="EMBL" id="WUAV01000001">
    <property type="protein sequence ID" value="KAF1768929.1"/>
    <property type="molecule type" value="Genomic_DNA"/>
</dbReference>
<evidence type="ECO:0008006" key="4">
    <source>
        <dbReference type="Google" id="ProtNLM"/>
    </source>
</evidence>
<dbReference type="RefSeq" id="XP_053591285.1">
    <property type="nucleotide sequence ID" value="XM_053722640.1"/>
</dbReference>
<dbReference type="KEGG" id="crq:GCK72_000729"/>
<accession>A0A6A5HQG6</accession>
<sequence length="341" mass="40004">MELVDLLMMASCSQKFNRNMKSMMRSRFDKILTITYKSSPFNISSSSSGDDPFMSVKTRYELRGRPLIPMNLFGMALQVSMPTRNHPLMVLFNMEHQLILLPSIHNYFLDFFGSSIKYQLNVDYLWRPYSKMKNISSTDISYHIRVIEFHDFLTISPNQDYIKLPKLESITGLQLESSLVERKWKFARTTVLDIGETDRLAEDILSNFEGRQLFINRGIISDTAVIQFLNKWRSNEAYQNLEYFNIFVAFEHPLNPNQIMNSISINLLDSSDQLPVYQFAQKDRYRKDTWGIHKFSSPNYIVRETDQHVASITITDRNITFAASNMTEKEFLEKRPVKRLY</sequence>
<dbReference type="AlphaFoldDB" id="A0A6A5HQG6"/>
<reference evidence="1 3" key="1">
    <citation type="submission" date="2019-12" db="EMBL/GenBank/DDBJ databases">
        <title>Chromosome-level assembly of the Caenorhabditis remanei genome.</title>
        <authorList>
            <person name="Teterina A.A."/>
            <person name="Willis J.H."/>
            <person name="Phillips P.C."/>
        </authorList>
    </citation>
    <scope>NUCLEOTIDE SEQUENCE [LARGE SCALE GENOMIC DNA]</scope>
    <source>
        <strain evidence="1 3">PX506</strain>
        <tissue evidence="1">Whole organism</tissue>
    </source>
</reference>
<evidence type="ECO:0000313" key="2">
    <source>
        <dbReference type="EMBL" id="KAF1768929.1"/>
    </source>
</evidence>
<evidence type="ECO:0000313" key="1">
    <source>
        <dbReference type="EMBL" id="KAF1768916.1"/>
    </source>
</evidence>
<dbReference type="CTD" id="78773157"/>
<dbReference type="Proteomes" id="UP000483820">
    <property type="component" value="Chromosome I"/>
</dbReference>
<proteinExistence type="predicted"/>
<comment type="caution">
    <text evidence="1">The sequence shown here is derived from an EMBL/GenBank/DDBJ whole genome shotgun (WGS) entry which is preliminary data.</text>
</comment>
<evidence type="ECO:0000313" key="3">
    <source>
        <dbReference type="Proteomes" id="UP000483820"/>
    </source>
</evidence>